<dbReference type="InterPro" id="IPR052340">
    <property type="entry name" value="RNase_Y/CdgJ"/>
</dbReference>
<name>A0A0J1D6A1_9BURK</name>
<organism evidence="2 3">
    <name type="scientific">Caballeronia mineralivorans PML1(12)</name>
    <dbReference type="NCBI Taxonomy" id="908627"/>
    <lineage>
        <taxon>Bacteria</taxon>
        <taxon>Pseudomonadati</taxon>
        <taxon>Pseudomonadota</taxon>
        <taxon>Betaproteobacteria</taxon>
        <taxon>Burkholderiales</taxon>
        <taxon>Burkholderiaceae</taxon>
        <taxon>Caballeronia</taxon>
    </lineage>
</organism>
<dbReference type="EMBL" id="AEJF01000003">
    <property type="protein sequence ID" value="KLU28186.1"/>
    <property type="molecule type" value="Genomic_DNA"/>
</dbReference>
<keyword evidence="2" id="KW-0418">Kinase</keyword>
<proteinExistence type="predicted"/>
<evidence type="ECO:0000259" key="1">
    <source>
        <dbReference type="PROSITE" id="PS51833"/>
    </source>
</evidence>
<gene>
    <name evidence="2" type="ORF">EOS_00390</name>
</gene>
<dbReference type="AlphaFoldDB" id="A0A0J1D6A1"/>
<evidence type="ECO:0000313" key="2">
    <source>
        <dbReference type="EMBL" id="KLU28186.1"/>
    </source>
</evidence>
<comment type="caution">
    <text evidence="2">The sequence shown here is derived from an EMBL/GenBank/DDBJ whole genome shotgun (WGS) entry which is preliminary data.</text>
</comment>
<keyword evidence="3" id="KW-1185">Reference proteome</keyword>
<dbReference type="Gene3D" id="1.10.3210.10">
    <property type="entry name" value="Hypothetical protein af1432"/>
    <property type="match status" value="1"/>
</dbReference>
<accession>A0A0J1D6A1</accession>
<protein>
    <submittedName>
        <fullName evidence="2">Histidine kinase</fullName>
    </submittedName>
</protein>
<evidence type="ECO:0000313" key="3">
    <source>
        <dbReference type="Proteomes" id="UP000035963"/>
    </source>
</evidence>
<reference evidence="2 3" key="1">
    <citation type="journal article" date="2015" name="Genome Announc.">
        <title>Draft Genome Sequence of Burkholderia sp. Strain PML1(12), an Ectomycorrhizosphere-Inhabiting Bacterium with Effective Mineral-Weathering Ability.</title>
        <authorList>
            <person name="Uroz S."/>
            <person name="Oger P."/>
        </authorList>
    </citation>
    <scope>NUCLEOTIDE SEQUENCE [LARGE SCALE GENOMIC DNA]</scope>
    <source>
        <strain evidence="3">PML1(12)</strain>
    </source>
</reference>
<dbReference type="GO" id="GO:0016301">
    <property type="term" value="F:kinase activity"/>
    <property type="evidence" value="ECO:0007669"/>
    <property type="project" value="UniProtKB-KW"/>
</dbReference>
<dbReference type="PANTHER" id="PTHR33525">
    <property type="match status" value="1"/>
</dbReference>
<dbReference type="PROSITE" id="PS51833">
    <property type="entry name" value="HDOD"/>
    <property type="match status" value="1"/>
</dbReference>
<dbReference type="InterPro" id="IPR013976">
    <property type="entry name" value="HDOD"/>
</dbReference>
<keyword evidence="2" id="KW-0808">Transferase</keyword>
<dbReference type="PATRIC" id="fig|908627.4.peg.83"/>
<dbReference type="OrthoDB" id="9791419at2"/>
<dbReference type="Proteomes" id="UP000035963">
    <property type="component" value="Unassembled WGS sequence"/>
</dbReference>
<dbReference type="PANTHER" id="PTHR33525:SF3">
    <property type="entry name" value="RIBONUCLEASE Y"/>
    <property type="match status" value="1"/>
</dbReference>
<dbReference type="SUPFAM" id="SSF109604">
    <property type="entry name" value="HD-domain/PDEase-like"/>
    <property type="match status" value="1"/>
</dbReference>
<feature type="domain" description="HDOD" evidence="1">
    <location>
        <begin position="23"/>
        <end position="219"/>
    </location>
</feature>
<dbReference type="Pfam" id="PF08668">
    <property type="entry name" value="HDOD"/>
    <property type="match status" value="1"/>
</dbReference>
<sequence>MASNSKAELLDKLWGRMSERGDFPMLSQALRTTVSAMSDDDLDFTALVQVVLSDFGLTQKVLRLANSAMYISFGGNITTVTRALMVLGMDAVGHLVVGLKLVDHFHQSAPRRIDAKLELNRTLLSGAVARQVTERSEFRASEEAVVCTLMRQIGKLLVAFYLETEWDQLRRKATAEHISDSLACSALLGVTFEEIGMEAADRWRLPETIRTGMLTRDPLAPIDERTPRHVRWLQAVTNYSSEVADALTAQHIDEAHRETSLVDIANRYSRALLTDAAALAAMSLALANEDSNDGVMREIVELRADADAIARAGLSAEARITAGLEDLRSLPSKNALGAVLALASEAVLAGLAFSRTVVFVRQGNNEFHARLGLGPGVDKLLPSLAFSAAFEPDVFHLAIANPVGIFIENARDPRIEARLPRWFKPSFGDAHAFVLLPVKANGSTIAMLYGDWTQAEHVRKITQPEMAALNELMRELSRFFSNADWKEVELL</sequence>
<dbReference type="RefSeq" id="WP_047844629.1">
    <property type="nucleotide sequence ID" value="NZ_AEJF01000003.1"/>
</dbReference>